<evidence type="ECO:0000313" key="2">
    <source>
        <dbReference type="Proteomes" id="UP000789920"/>
    </source>
</evidence>
<organism evidence="1 2">
    <name type="scientific">Racocetra persica</name>
    <dbReference type="NCBI Taxonomy" id="160502"/>
    <lineage>
        <taxon>Eukaryota</taxon>
        <taxon>Fungi</taxon>
        <taxon>Fungi incertae sedis</taxon>
        <taxon>Mucoromycota</taxon>
        <taxon>Glomeromycotina</taxon>
        <taxon>Glomeromycetes</taxon>
        <taxon>Diversisporales</taxon>
        <taxon>Gigasporaceae</taxon>
        <taxon>Racocetra</taxon>
    </lineage>
</organism>
<name>A0ACA9SXS9_9GLOM</name>
<comment type="caution">
    <text evidence="1">The sequence shown here is derived from an EMBL/GenBank/DDBJ whole genome shotgun (WGS) entry which is preliminary data.</text>
</comment>
<proteinExistence type="predicted"/>
<reference evidence="1" key="1">
    <citation type="submission" date="2021-06" db="EMBL/GenBank/DDBJ databases">
        <authorList>
            <person name="Kallberg Y."/>
            <person name="Tangrot J."/>
            <person name="Rosling A."/>
        </authorList>
    </citation>
    <scope>NUCLEOTIDE SEQUENCE</scope>
    <source>
        <strain evidence="1">MA461A</strain>
    </source>
</reference>
<keyword evidence="2" id="KW-1185">Reference proteome</keyword>
<sequence length="107" mass="11545">VLGLAFLAGSMPNRRHTRNHLSESSLHLKDSQFKAKLFVNTSSSILALTVLALVTPAAFKMAAASQAATNPNNIDCDLQIISHATAIILMTIYIGSLVFQLKTHVQD</sequence>
<gene>
    <name evidence="1" type="ORF">RPERSI_LOCUS36779</name>
</gene>
<dbReference type="EMBL" id="CAJVQC010178678">
    <property type="protein sequence ID" value="CAG8851877.1"/>
    <property type="molecule type" value="Genomic_DNA"/>
</dbReference>
<protein>
    <submittedName>
        <fullName evidence="1">14654_t:CDS:1</fullName>
    </submittedName>
</protein>
<evidence type="ECO:0000313" key="1">
    <source>
        <dbReference type="EMBL" id="CAG8851877.1"/>
    </source>
</evidence>
<dbReference type="Proteomes" id="UP000789920">
    <property type="component" value="Unassembled WGS sequence"/>
</dbReference>
<accession>A0ACA9SXS9</accession>
<feature type="non-terminal residue" evidence="1">
    <location>
        <position position="1"/>
    </location>
</feature>
<feature type="non-terminal residue" evidence="1">
    <location>
        <position position="107"/>
    </location>
</feature>